<evidence type="ECO:0000256" key="1">
    <source>
        <dbReference type="ARBA" id="ARBA00004141"/>
    </source>
</evidence>
<reference evidence="9 10" key="1">
    <citation type="submission" date="2020-10" db="EMBL/GenBank/DDBJ databases">
        <title>Connecting structure to function with the recovery of over 1000 high-quality activated sludge metagenome-assembled genomes encoding full-length rRNA genes using long-read sequencing.</title>
        <authorList>
            <person name="Singleton C.M."/>
            <person name="Petriglieri F."/>
            <person name="Kristensen J.M."/>
            <person name="Kirkegaard R.H."/>
            <person name="Michaelsen T.Y."/>
            <person name="Andersen M.H."/>
            <person name="Karst S.M."/>
            <person name="Dueholm M.S."/>
            <person name="Nielsen P.H."/>
            <person name="Albertsen M."/>
        </authorList>
    </citation>
    <scope>NUCLEOTIDE SEQUENCE [LARGE SCALE GENOMIC DNA]</scope>
    <source>
        <strain evidence="9">Lyne_18-Q3-R50-59_MAXAC.006</strain>
    </source>
</reference>
<dbReference type="EMBL" id="JADJZA010000001">
    <property type="protein sequence ID" value="MBK9295412.1"/>
    <property type="molecule type" value="Genomic_DNA"/>
</dbReference>
<evidence type="ECO:0000256" key="7">
    <source>
        <dbReference type="SAM" id="Phobius"/>
    </source>
</evidence>
<feature type="transmembrane region" description="Helical" evidence="7">
    <location>
        <begin position="21"/>
        <end position="45"/>
    </location>
</feature>
<feature type="compositionally biased region" description="Low complexity" evidence="6">
    <location>
        <begin position="310"/>
        <end position="324"/>
    </location>
</feature>
<gene>
    <name evidence="9" type="ORF">IPN02_00745</name>
</gene>
<keyword evidence="4 7" id="KW-1133">Transmembrane helix</keyword>
<dbReference type="AlphaFoldDB" id="A0A936N885"/>
<protein>
    <submittedName>
        <fullName evidence="9">DMT family transporter</fullName>
    </submittedName>
</protein>
<accession>A0A936N885</accession>
<dbReference type="Pfam" id="PF00892">
    <property type="entry name" value="EamA"/>
    <property type="match status" value="2"/>
</dbReference>
<comment type="caution">
    <text evidence="9">The sequence shown here is derived from an EMBL/GenBank/DDBJ whole genome shotgun (WGS) entry which is preliminary data.</text>
</comment>
<evidence type="ECO:0000256" key="3">
    <source>
        <dbReference type="ARBA" id="ARBA00022692"/>
    </source>
</evidence>
<feature type="domain" description="EamA" evidence="8">
    <location>
        <begin position="164"/>
        <end position="297"/>
    </location>
</feature>
<dbReference type="InterPro" id="IPR000620">
    <property type="entry name" value="EamA_dom"/>
</dbReference>
<evidence type="ECO:0000313" key="10">
    <source>
        <dbReference type="Proteomes" id="UP000727993"/>
    </source>
</evidence>
<keyword evidence="3 7" id="KW-0812">Transmembrane</keyword>
<feature type="transmembrane region" description="Helical" evidence="7">
    <location>
        <begin position="107"/>
        <end position="129"/>
    </location>
</feature>
<dbReference type="PANTHER" id="PTHR32322:SF2">
    <property type="entry name" value="EAMA DOMAIN-CONTAINING PROTEIN"/>
    <property type="match status" value="1"/>
</dbReference>
<evidence type="ECO:0000256" key="6">
    <source>
        <dbReference type="SAM" id="MobiDB-lite"/>
    </source>
</evidence>
<name>A0A936N885_9ACTN</name>
<dbReference type="InterPro" id="IPR037185">
    <property type="entry name" value="EmrE-like"/>
</dbReference>
<evidence type="ECO:0000313" key="9">
    <source>
        <dbReference type="EMBL" id="MBK9295412.1"/>
    </source>
</evidence>
<evidence type="ECO:0000256" key="4">
    <source>
        <dbReference type="ARBA" id="ARBA00022989"/>
    </source>
</evidence>
<feature type="transmembrane region" description="Helical" evidence="7">
    <location>
        <begin position="83"/>
        <end position="101"/>
    </location>
</feature>
<dbReference type="PANTHER" id="PTHR32322">
    <property type="entry name" value="INNER MEMBRANE TRANSPORTER"/>
    <property type="match status" value="1"/>
</dbReference>
<feature type="transmembrane region" description="Helical" evidence="7">
    <location>
        <begin position="51"/>
        <end position="71"/>
    </location>
</feature>
<evidence type="ECO:0000256" key="5">
    <source>
        <dbReference type="ARBA" id="ARBA00023136"/>
    </source>
</evidence>
<feature type="transmembrane region" description="Helical" evidence="7">
    <location>
        <begin position="225"/>
        <end position="248"/>
    </location>
</feature>
<sequence length="324" mass="32891">MPDPFASAPVRSLSPTRAFGAVDWAMFVSMAGIWGSSFLFIAIGLESISPGLVTLLRVGLGALTLAVLPGPPMAVDPADRIKVVALSVLWVAIPFTLFPIAEQHINSAVTGLLNGAMPIFTALFGVLFFSTRTSGAQLAGVGVGFIGVIAISAPSAGEGGTQAWGVALVVVATMCYGIAINLAAPLQAKYGSRPLMGRMLALATLWTLPYGLWGLPSSGFAIRPALAVAVLGIVGTGLAFLIMGSLVGRVGATRASFITYLIPVVALVLGVVFQGDQVEALAVIGVVLVIGGALMASRSETPGTTPPATPTSTTVDTAGTEEAS</sequence>
<evidence type="ECO:0000256" key="2">
    <source>
        <dbReference type="ARBA" id="ARBA00007362"/>
    </source>
</evidence>
<dbReference type="GO" id="GO:0016020">
    <property type="term" value="C:membrane"/>
    <property type="evidence" value="ECO:0007669"/>
    <property type="project" value="UniProtKB-SubCell"/>
</dbReference>
<feature type="region of interest" description="Disordered" evidence="6">
    <location>
        <begin position="299"/>
        <end position="324"/>
    </location>
</feature>
<feature type="domain" description="EamA" evidence="8">
    <location>
        <begin position="27"/>
        <end position="152"/>
    </location>
</feature>
<feature type="transmembrane region" description="Helical" evidence="7">
    <location>
        <begin position="163"/>
        <end position="183"/>
    </location>
</feature>
<organism evidence="9 10">
    <name type="scientific">Candidatus Neomicrothrix subdominans</name>
    <dbReference type="NCBI Taxonomy" id="2954438"/>
    <lineage>
        <taxon>Bacteria</taxon>
        <taxon>Bacillati</taxon>
        <taxon>Actinomycetota</taxon>
        <taxon>Acidimicrobiia</taxon>
        <taxon>Acidimicrobiales</taxon>
        <taxon>Microthrixaceae</taxon>
        <taxon>Candidatus Neomicrothrix</taxon>
    </lineage>
</organism>
<comment type="similarity">
    <text evidence="2">Belongs to the EamA transporter family.</text>
</comment>
<comment type="subcellular location">
    <subcellularLocation>
        <location evidence="1">Membrane</location>
        <topology evidence="1">Multi-pass membrane protein</topology>
    </subcellularLocation>
</comment>
<evidence type="ECO:0000259" key="8">
    <source>
        <dbReference type="Pfam" id="PF00892"/>
    </source>
</evidence>
<proteinExistence type="inferred from homology"/>
<feature type="transmembrane region" description="Helical" evidence="7">
    <location>
        <begin position="136"/>
        <end position="157"/>
    </location>
</feature>
<dbReference type="InterPro" id="IPR050638">
    <property type="entry name" value="AA-Vitamin_Transporters"/>
</dbReference>
<keyword evidence="5 7" id="KW-0472">Membrane</keyword>
<feature type="transmembrane region" description="Helical" evidence="7">
    <location>
        <begin position="195"/>
        <end position="213"/>
    </location>
</feature>
<dbReference type="SUPFAM" id="SSF103481">
    <property type="entry name" value="Multidrug resistance efflux transporter EmrE"/>
    <property type="match status" value="2"/>
</dbReference>
<feature type="transmembrane region" description="Helical" evidence="7">
    <location>
        <begin position="280"/>
        <end position="297"/>
    </location>
</feature>
<dbReference type="Proteomes" id="UP000727993">
    <property type="component" value="Unassembled WGS sequence"/>
</dbReference>
<feature type="transmembrane region" description="Helical" evidence="7">
    <location>
        <begin position="255"/>
        <end position="274"/>
    </location>
</feature>